<dbReference type="Proteomes" id="UP000509367">
    <property type="component" value="Chromosome"/>
</dbReference>
<reference evidence="1 2" key="1">
    <citation type="submission" date="2020-06" db="EMBL/GenBank/DDBJ databases">
        <title>Oricola thermophila sp. nov. isolated from a tidal sediments.</title>
        <authorList>
            <person name="Kwon K.K."/>
            <person name="Yang S.-H."/>
            <person name="Park M.-J."/>
        </authorList>
    </citation>
    <scope>NUCLEOTIDE SEQUENCE [LARGE SCALE GENOMIC DNA]</scope>
    <source>
        <strain evidence="1 2">MEBiC13590</strain>
    </source>
</reference>
<dbReference type="AlphaFoldDB" id="A0A6N1VJP1"/>
<organism evidence="1 2">
    <name type="scientific">Oricola thermophila</name>
    <dbReference type="NCBI Taxonomy" id="2742145"/>
    <lineage>
        <taxon>Bacteria</taxon>
        <taxon>Pseudomonadati</taxon>
        <taxon>Pseudomonadota</taxon>
        <taxon>Alphaproteobacteria</taxon>
        <taxon>Hyphomicrobiales</taxon>
        <taxon>Ahrensiaceae</taxon>
        <taxon>Oricola</taxon>
    </lineage>
</organism>
<proteinExistence type="predicted"/>
<dbReference type="RefSeq" id="WP_175277866.1">
    <property type="nucleotide sequence ID" value="NZ_CP054836.1"/>
</dbReference>
<protein>
    <submittedName>
        <fullName evidence="1">DUF3052 domain-containing protein</fullName>
    </submittedName>
</protein>
<sequence length="145" mass="15835">MTLAAAGYSGRPLADKLGMKDGHAALFVGLPDAVAGLAEARDFASLETAAWDALPGEGHYDFVHAFTTERADLEENAETLRDRIMPDGMVWISWPKKSSKVATDITEDRIRDVLLPCGLVDVKVCAVTDIWSGLKLVVRKELRTH</sequence>
<evidence type="ECO:0000313" key="2">
    <source>
        <dbReference type="Proteomes" id="UP000509367"/>
    </source>
</evidence>
<name>A0A6N1VJP1_9HYPH</name>
<dbReference type="EMBL" id="CP054836">
    <property type="protein sequence ID" value="QKV19975.1"/>
    <property type="molecule type" value="Genomic_DNA"/>
</dbReference>
<gene>
    <name evidence="1" type="ORF">HTY61_16695</name>
</gene>
<dbReference type="KEGG" id="orm:HTY61_16695"/>
<keyword evidence="2" id="KW-1185">Reference proteome</keyword>
<accession>A0A6N1VJP1</accession>
<evidence type="ECO:0000313" key="1">
    <source>
        <dbReference type="EMBL" id="QKV19975.1"/>
    </source>
</evidence>